<protein>
    <submittedName>
        <fullName evidence="2">Uncharacterized protein</fullName>
    </submittedName>
</protein>
<accession>A0A382W0Q6</accession>
<keyword evidence="1" id="KW-0812">Transmembrane</keyword>
<proteinExistence type="predicted"/>
<feature type="transmembrane region" description="Helical" evidence="1">
    <location>
        <begin position="12"/>
        <end position="39"/>
    </location>
</feature>
<sequence length="46" mass="5014">MPDSDTLEKHKLISIAIILGVVGAYLEIIFLVATFGSLWSVPTIKL</sequence>
<name>A0A382W0Q6_9ZZZZ</name>
<organism evidence="2">
    <name type="scientific">marine metagenome</name>
    <dbReference type="NCBI Taxonomy" id="408172"/>
    <lineage>
        <taxon>unclassified sequences</taxon>
        <taxon>metagenomes</taxon>
        <taxon>ecological metagenomes</taxon>
    </lineage>
</organism>
<keyword evidence="1" id="KW-1133">Transmembrane helix</keyword>
<dbReference type="EMBL" id="UINC01156026">
    <property type="protein sequence ID" value="SVD52210.1"/>
    <property type="molecule type" value="Genomic_DNA"/>
</dbReference>
<keyword evidence="1" id="KW-0472">Membrane</keyword>
<evidence type="ECO:0000313" key="2">
    <source>
        <dbReference type="EMBL" id="SVD52210.1"/>
    </source>
</evidence>
<evidence type="ECO:0000256" key="1">
    <source>
        <dbReference type="SAM" id="Phobius"/>
    </source>
</evidence>
<dbReference type="AlphaFoldDB" id="A0A382W0Q6"/>
<reference evidence="2" key="1">
    <citation type="submission" date="2018-05" db="EMBL/GenBank/DDBJ databases">
        <authorList>
            <person name="Lanie J.A."/>
            <person name="Ng W.-L."/>
            <person name="Kazmierczak K.M."/>
            <person name="Andrzejewski T.M."/>
            <person name="Davidsen T.M."/>
            <person name="Wayne K.J."/>
            <person name="Tettelin H."/>
            <person name="Glass J.I."/>
            <person name="Rusch D."/>
            <person name="Podicherti R."/>
            <person name="Tsui H.-C.T."/>
            <person name="Winkler M.E."/>
        </authorList>
    </citation>
    <scope>NUCLEOTIDE SEQUENCE</scope>
</reference>
<gene>
    <name evidence="2" type="ORF">METZ01_LOCUS405064</name>
</gene>
<feature type="non-terminal residue" evidence="2">
    <location>
        <position position="46"/>
    </location>
</feature>